<proteinExistence type="predicted"/>
<evidence type="ECO:0000256" key="4">
    <source>
        <dbReference type="ARBA" id="ARBA00022737"/>
    </source>
</evidence>
<reference evidence="13" key="1">
    <citation type="submission" date="2022-08" db="EMBL/GenBank/DDBJ databases">
        <title>Genome sequencing of akame (Lates japonicus).</title>
        <authorList>
            <person name="Hashiguchi Y."/>
            <person name="Takahashi H."/>
        </authorList>
    </citation>
    <scope>NUCLEOTIDE SEQUENCE</scope>
    <source>
        <strain evidence="13">Kochi</strain>
    </source>
</reference>
<feature type="domain" description="C2H2-type" evidence="12">
    <location>
        <begin position="156"/>
        <end position="178"/>
    </location>
</feature>
<dbReference type="GO" id="GO:0000978">
    <property type="term" value="F:RNA polymerase II cis-regulatory region sequence-specific DNA binding"/>
    <property type="evidence" value="ECO:0007669"/>
    <property type="project" value="TreeGrafter"/>
</dbReference>
<evidence type="ECO:0000256" key="9">
    <source>
        <dbReference type="ARBA" id="ARBA00023163"/>
    </source>
</evidence>
<keyword evidence="4" id="KW-0677">Repeat</keyword>
<evidence type="ECO:0000256" key="2">
    <source>
        <dbReference type="ARBA" id="ARBA00022491"/>
    </source>
</evidence>
<dbReference type="FunFam" id="3.30.160.60:FF:000563">
    <property type="entry name" value="Krueppel-like factor 8"/>
    <property type="match status" value="1"/>
</dbReference>
<dbReference type="Pfam" id="PF00096">
    <property type="entry name" value="zf-C2H2"/>
    <property type="match status" value="3"/>
</dbReference>
<keyword evidence="5 11" id="KW-0863">Zinc-finger</keyword>
<keyword evidence="10" id="KW-0539">Nucleus</keyword>
<organism evidence="13 14">
    <name type="scientific">Lates japonicus</name>
    <name type="common">Japanese lates</name>
    <dbReference type="NCBI Taxonomy" id="270547"/>
    <lineage>
        <taxon>Eukaryota</taxon>
        <taxon>Metazoa</taxon>
        <taxon>Chordata</taxon>
        <taxon>Craniata</taxon>
        <taxon>Vertebrata</taxon>
        <taxon>Euteleostomi</taxon>
        <taxon>Actinopterygii</taxon>
        <taxon>Neopterygii</taxon>
        <taxon>Teleostei</taxon>
        <taxon>Neoteleostei</taxon>
        <taxon>Acanthomorphata</taxon>
        <taxon>Carangaria</taxon>
        <taxon>Carangaria incertae sedis</taxon>
        <taxon>Centropomidae</taxon>
        <taxon>Lates</taxon>
    </lineage>
</organism>
<evidence type="ECO:0000256" key="1">
    <source>
        <dbReference type="ARBA" id="ARBA00004123"/>
    </source>
</evidence>
<accession>A0AAD3MDD9</accession>
<dbReference type="GO" id="GO:0000981">
    <property type="term" value="F:DNA-binding transcription factor activity, RNA polymerase II-specific"/>
    <property type="evidence" value="ECO:0007669"/>
    <property type="project" value="TreeGrafter"/>
</dbReference>
<keyword evidence="14" id="KW-1185">Reference proteome</keyword>
<evidence type="ECO:0000313" key="13">
    <source>
        <dbReference type="EMBL" id="GLD51938.1"/>
    </source>
</evidence>
<dbReference type="GO" id="GO:0008270">
    <property type="term" value="F:zinc ion binding"/>
    <property type="evidence" value="ECO:0007669"/>
    <property type="project" value="UniProtKB-KW"/>
</dbReference>
<dbReference type="PROSITE" id="PS00028">
    <property type="entry name" value="ZINC_FINGER_C2H2_1"/>
    <property type="match status" value="3"/>
</dbReference>
<dbReference type="GO" id="GO:0005634">
    <property type="term" value="C:nucleus"/>
    <property type="evidence" value="ECO:0007669"/>
    <property type="project" value="UniProtKB-SubCell"/>
</dbReference>
<dbReference type="InterPro" id="IPR036236">
    <property type="entry name" value="Znf_C2H2_sf"/>
</dbReference>
<dbReference type="SUPFAM" id="SSF57667">
    <property type="entry name" value="beta-beta-alpha zinc fingers"/>
    <property type="match status" value="2"/>
</dbReference>
<sequence length="181" mass="21235">MVGCTLLKFKDLGQRSKSRVEEERVRYVGRVQEWAVFSAPTNHTQTVPSLFAGLNSYDTTTDVDNWLKSSMSPFSIDSIRRPRRSESPDSKKRRIHRCDFEGCNKVYTKSSHLKAHRRTHTGEKPYKCTWDGCTWKFARSDELTRHYRKHTGVKPFKCADCDRSFSRSDHLALHRRRHMLV</sequence>
<evidence type="ECO:0000256" key="11">
    <source>
        <dbReference type="PROSITE-ProRule" id="PRU00042"/>
    </source>
</evidence>
<comment type="subcellular location">
    <subcellularLocation>
        <location evidence="1">Nucleus</location>
    </subcellularLocation>
</comment>
<dbReference type="FunFam" id="3.30.160.60:FF:000018">
    <property type="entry name" value="Krueppel-like factor 15"/>
    <property type="match status" value="1"/>
</dbReference>
<keyword evidence="3" id="KW-0479">Metal-binding</keyword>
<dbReference type="PANTHER" id="PTHR23235">
    <property type="entry name" value="KRUEPPEL-LIKE TRANSCRIPTION FACTOR"/>
    <property type="match status" value="1"/>
</dbReference>
<dbReference type="PROSITE" id="PS50157">
    <property type="entry name" value="ZINC_FINGER_C2H2_2"/>
    <property type="match status" value="3"/>
</dbReference>
<evidence type="ECO:0000313" key="14">
    <source>
        <dbReference type="Proteomes" id="UP001279410"/>
    </source>
</evidence>
<evidence type="ECO:0000256" key="7">
    <source>
        <dbReference type="ARBA" id="ARBA00023015"/>
    </source>
</evidence>
<evidence type="ECO:0000256" key="6">
    <source>
        <dbReference type="ARBA" id="ARBA00022833"/>
    </source>
</evidence>
<keyword evidence="8" id="KW-0238">DNA-binding</keyword>
<dbReference type="InterPro" id="IPR013087">
    <property type="entry name" value="Znf_C2H2_type"/>
</dbReference>
<dbReference type="FunFam" id="3.30.160.60:FF:000021">
    <property type="entry name" value="Basic krueppel-like factor 3"/>
    <property type="match status" value="1"/>
</dbReference>
<dbReference type="PANTHER" id="PTHR23235:SF56">
    <property type="entry name" value="KRUEPPEL-LIKE FACTOR 12"/>
    <property type="match status" value="1"/>
</dbReference>
<feature type="domain" description="C2H2-type" evidence="12">
    <location>
        <begin position="96"/>
        <end position="125"/>
    </location>
</feature>
<evidence type="ECO:0000256" key="10">
    <source>
        <dbReference type="ARBA" id="ARBA00023242"/>
    </source>
</evidence>
<evidence type="ECO:0000256" key="3">
    <source>
        <dbReference type="ARBA" id="ARBA00022723"/>
    </source>
</evidence>
<dbReference type="AlphaFoldDB" id="A0AAD3MDD9"/>
<dbReference type="Proteomes" id="UP001279410">
    <property type="component" value="Unassembled WGS sequence"/>
</dbReference>
<name>A0AAD3MDD9_LATJO</name>
<gene>
    <name evidence="13" type="ORF">AKAME5_000490400</name>
</gene>
<dbReference type="EMBL" id="BRZM01000012">
    <property type="protein sequence ID" value="GLD51938.1"/>
    <property type="molecule type" value="Genomic_DNA"/>
</dbReference>
<feature type="domain" description="C2H2-type" evidence="12">
    <location>
        <begin position="126"/>
        <end position="155"/>
    </location>
</feature>
<keyword evidence="9" id="KW-0804">Transcription</keyword>
<evidence type="ECO:0000256" key="5">
    <source>
        <dbReference type="ARBA" id="ARBA00022771"/>
    </source>
</evidence>
<evidence type="ECO:0000256" key="8">
    <source>
        <dbReference type="ARBA" id="ARBA00023125"/>
    </source>
</evidence>
<keyword evidence="6" id="KW-0862">Zinc</keyword>
<keyword evidence="2" id="KW-0678">Repressor</keyword>
<dbReference type="SMART" id="SM00355">
    <property type="entry name" value="ZnF_C2H2"/>
    <property type="match status" value="3"/>
</dbReference>
<dbReference type="Gene3D" id="3.30.160.60">
    <property type="entry name" value="Classic Zinc Finger"/>
    <property type="match status" value="3"/>
</dbReference>
<protein>
    <submittedName>
        <fullName evidence="13">Krueppel-like factor 12 isoform X1</fullName>
    </submittedName>
</protein>
<evidence type="ECO:0000259" key="12">
    <source>
        <dbReference type="PROSITE" id="PS50157"/>
    </source>
</evidence>
<keyword evidence="7" id="KW-0805">Transcription regulation</keyword>
<comment type="caution">
    <text evidence="13">The sequence shown here is derived from an EMBL/GenBank/DDBJ whole genome shotgun (WGS) entry which is preliminary data.</text>
</comment>